<gene>
    <name evidence="2" type="ORF">J1902_04690</name>
</gene>
<feature type="compositionally biased region" description="Basic and acidic residues" evidence="1">
    <location>
        <begin position="17"/>
        <end position="31"/>
    </location>
</feature>
<name>A0A939KJ34_9MICC</name>
<evidence type="ECO:0000313" key="3">
    <source>
        <dbReference type="Proteomes" id="UP000664164"/>
    </source>
</evidence>
<comment type="caution">
    <text evidence="2">The sequence shown here is derived from an EMBL/GenBank/DDBJ whole genome shotgun (WGS) entry which is preliminary data.</text>
</comment>
<evidence type="ECO:0000313" key="2">
    <source>
        <dbReference type="EMBL" id="MBO1267284.1"/>
    </source>
</evidence>
<dbReference type="AlphaFoldDB" id="A0A939KJ34"/>
<accession>A0A939KJ34</accession>
<dbReference type="RefSeq" id="WP_207615082.1">
    <property type="nucleotide sequence ID" value="NZ_JAFNLL010000007.1"/>
</dbReference>
<proteinExistence type="predicted"/>
<feature type="region of interest" description="Disordered" evidence="1">
    <location>
        <begin position="16"/>
        <end position="38"/>
    </location>
</feature>
<evidence type="ECO:0000256" key="1">
    <source>
        <dbReference type="SAM" id="MobiDB-lite"/>
    </source>
</evidence>
<reference evidence="2" key="1">
    <citation type="submission" date="2021-03" db="EMBL/GenBank/DDBJ databases">
        <title>A new species, PO-11, isolated from a karst cave deposit.</title>
        <authorList>
            <person name="Zhaoxiaoyong W."/>
        </authorList>
    </citation>
    <scope>NUCLEOTIDE SEQUENCE</scope>
    <source>
        <strain evidence="2">PO-11</strain>
    </source>
</reference>
<organism evidence="2 3">
    <name type="scientific">Arthrobacter cavernae</name>
    <dbReference type="NCBI Taxonomy" id="2817681"/>
    <lineage>
        <taxon>Bacteria</taxon>
        <taxon>Bacillati</taxon>
        <taxon>Actinomycetota</taxon>
        <taxon>Actinomycetes</taxon>
        <taxon>Micrococcales</taxon>
        <taxon>Micrococcaceae</taxon>
        <taxon>Arthrobacter</taxon>
    </lineage>
</organism>
<keyword evidence="3" id="KW-1185">Reference proteome</keyword>
<dbReference type="EMBL" id="JAFNLL010000007">
    <property type="protein sequence ID" value="MBO1267284.1"/>
    <property type="molecule type" value="Genomic_DNA"/>
</dbReference>
<protein>
    <submittedName>
        <fullName evidence="2">Uncharacterized protein</fullName>
    </submittedName>
</protein>
<dbReference type="Proteomes" id="UP000664164">
    <property type="component" value="Unassembled WGS sequence"/>
</dbReference>
<sequence>MAIAHRFSAPFISRKSTSVDHAPRPVSEEHSSSPISSSTISCLPWEGLYLEQGNAAEAPHPGDAAVAVELDRFLDTLLSGK</sequence>